<dbReference type="PANTHER" id="PTHR10151">
    <property type="entry name" value="ECTONUCLEOTIDE PYROPHOSPHATASE/PHOSPHODIESTERASE"/>
    <property type="match status" value="1"/>
</dbReference>
<dbReference type="Proteomes" id="UP000319040">
    <property type="component" value="Unassembled WGS sequence"/>
</dbReference>
<dbReference type="InterPro" id="IPR017850">
    <property type="entry name" value="Alkaline_phosphatase_core_sf"/>
</dbReference>
<reference evidence="1 2" key="1">
    <citation type="submission" date="2017-05" db="EMBL/GenBank/DDBJ databases">
        <authorList>
            <person name="Varghese N."/>
            <person name="Submissions S."/>
        </authorList>
    </citation>
    <scope>NUCLEOTIDE SEQUENCE [LARGE SCALE GENOMIC DNA]</scope>
    <source>
        <strain evidence="1 2">DSM 27040</strain>
    </source>
</reference>
<dbReference type="PANTHER" id="PTHR10151:SF120">
    <property type="entry name" value="BIS(5'-ADENOSYL)-TRIPHOSPHATASE"/>
    <property type="match status" value="1"/>
</dbReference>
<organism evidence="1 2">
    <name type="scientific">Saccharicrinis carchari</name>
    <dbReference type="NCBI Taxonomy" id="1168039"/>
    <lineage>
        <taxon>Bacteria</taxon>
        <taxon>Pseudomonadati</taxon>
        <taxon>Bacteroidota</taxon>
        <taxon>Bacteroidia</taxon>
        <taxon>Marinilabiliales</taxon>
        <taxon>Marinilabiliaceae</taxon>
        <taxon>Saccharicrinis</taxon>
    </lineage>
</organism>
<dbReference type="EMBL" id="FXTB01000002">
    <property type="protein sequence ID" value="SMO52108.1"/>
    <property type="molecule type" value="Genomic_DNA"/>
</dbReference>
<dbReference type="SUPFAM" id="SSF53649">
    <property type="entry name" value="Alkaline phosphatase-like"/>
    <property type="match status" value="1"/>
</dbReference>
<dbReference type="Gene3D" id="3.40.720.10">
    <property type="entry name" value="Alkaline Phosphatase, subunit A"/>
    <property type="match status" value="2"/>
</dbReference>
<name>A0A521BY41_SACCC</name>
<dbReference type="AlphaFoldDB" id="A0A521BY41"/>
<dbReference type="InterPro" id="IPR002591">
    <property type="entry name" value="Phosphodiest/P_Trfase"/>
</dbReference>
<dbReference type="GO" id="GO:0016787">
    <property type="term" value="F:hydrolase activity"/>
    <property type="evidence" value="ECO:0007669"/>
    <property type="project" value="UniProtKB-ARBA"/>
</dbReference>
<protein>
    <submittedName>
        <fullName evidence="1">Type I phosphodiesterase / nucleotide pyrophosphatase</fullName>
    </submittedName>
</protein>
<dbReference type="Pfam" id="PF01663">
    <property type="entry name" value="Phosphodiest"/>
    <property type="match status" value="1"/>
</dbReference>
<evidence type="ECO:0000313" key="2">
    <source>
        <dbReference type="Proteomes" id="UP000319040"/>
    </source>
</evidence>
<gene>
    <name evidence="1" type="ORF">SAMN06265379_102194</name>
</gene>
<keyword evidence="2" id="KW-1185">Reference proteome</keyword>
<proteinExistence type="predicted"/>
<dbReference type="RefSeq" id="WP_142532505.1">
    <property type="nucleotide sequence ID" value="NZ_FXTB01000002.1"/>
</dbReference>
<evidence type="ECO:0000313" key="1">
    <source>
        <dbReference type="EMBL" id="SMO52108.1"/>
    </source>
</evidence>
<sequence length="316" mass="35721">MQILNIFLVMTFLLVANIHAQKVKKVLFIGVDGVRGDALQEAPTPNIDLLNKRATYSYHALNTCITVSGPGWSNIFTGVLDDKHKVVDNGFKNTNLDKHPDILSIIKEKKPEFQTAAFYTWVPIGIILNRADMRIEREYAMGGDAYIHRLAQDYLTNETADATVVYYADPDIAGHNHGFTIEAHEYYREIVQFDRYVGDLMDAINARPNRANEEWLIVSTSDHGGFKTWHGGEHLSERNVFVIVAGDNIVSREIKRSNTMPIKPEDTLPVVELEKYGFQNVPTTFDIAPTILQFLDIEISGYNFDGKSLLKLYAEP</sequence>
<accession>A0A521BY41</accession>
<dbReference type="OrthoDB" id="279982at2"/>